<comment type="caution">
    <text evidence="1">The sequence shown here is derived from an EMBL/GenBank/DDBJ whole genome shotgun (WGS) entry which is preliminary data.</text>
</comment>
<dbReference type="RefSeq" id="WP_063936598.1">
    <property type="nucleotide sequence ID" value="NZ_FCNX02000027.1"/>
</dbReference>
<sequence length="160" mass="17766">METRDQLVRLTIGAIQEEMGIPDSMLLTGDLLYLLWRGSGEVRYLHVPLDLEMIESVRKSTRGNAGGVYRNCRGEPTPLALYLASVFLRQNVPIDAIRQELGLTEATMNRLLDVRHFADDVTDHERSPQLLKLSTFEGNAPVVSNHLPSASGNGRVSVPK</sequence>
<organism evidence="1 2">
    <name type="scientific">Caballeronia fortuita</name>
    <dbReference type="NCBI Taxonomy" id="1777138"/>
    <lineage>
        <taxon>Bacteria</taxon>
        <taxon>Pseudomonadati</taxon>
        <taxon>Pseudomonadota</taxon>
        <taxon>Betaproteobacteria</taxon>
        <taxon>Burkholderiales</taxon>
        <taxon>Burkholderiaceae</taxon>
        <taxon>Caballeronia</taxon>
    </lineage>
</organism>
<reference evidence="1" key="1">
    <citation type="submission" date="2016-01" db="EMBL/GenBank/DDBJ databases">
        <authorList>
            <person name="Peeters C."/>
        </authorList>
    </citation>
    <scope>NUCLEOTIDE SEQUENCE</scope>
    <source>
        <strain evidence="1">LMG 29320</strain>
    </source>
</reference>
<dbReference type="EMBL" id="FCNX02000027">
    <property type="protein sequence ID" value="SAL02857.1"/>
    <property type="molecule type" value="Genomic_DNA"/>
</dbReference>
<accession>A0A158EAB9</accession>
<evidence type="ECO:0000313" key="2">
    <source>
        <dbReference type="Proteomes" id="UP000054903"/>
    </source>
</evidence>
<gene>
    <name evidence="1" type="ORF">AWB77_06648</name>
</gene>
<protein>
    <submittedName>
        <fullName evidence="1">Uncharacterized protein</fullName>
    </submittedName>
</protein>
<dbReference type="Proteomes" id="UP000054903">
    <property type="component" value="Unassembled WGS sequence"/>
</dbReference>
<keyword evidence="2" id="KW-1185">Reference proteome</keyword>
<name>A0A158EAB9_9BURK</name>
<dbReference type="AlphaFoldDB" id="A0A158EAB9"/>
<evidence type="ECO:0000313" key="1">
    <source>
        <dbReference type="EMBL" id="SAL02857.1"/>
    </source>
</evidence>
<proteinExistence type="predicted"/>